<evidence type="ECO:0000313" key="2">
    <source>
        <dbReference type="EMBL" id="KAF3965708.1"/>
    </source>
</evidence>
<accession>A0A8J4RND8</accession>
<reference evidence="2" key="1">
    <citation type="submission" date="2020-03" db="EMBL/GenBank/DDBJ databases">
        <title>Castanea mollissima Vanexum genome sequencing.</title>
        <authorList>
            <person name="Staton M."/>
        </authorList>
    </citation>
    <scope>NUCLEOTIDE SEQUENCE</scope>
    <source>
        <tissue evidence="2">Leaf</tissue>
    </source>
</reference>
<dbReference type="InterPro" id="IPR029068">
    <property type="entry name" value="Glyas_Bleomycin-R_OHBP_Dase"/>
</dbReference>
<proteinExistence type="predicted"/>
<dbReference type="EMBL" id="JRKL02001150">
    <property type="protein sequence ID" value="KAF3965708.1"/>
    <property type="molecule type" value="Genomic_DNA"/>
</dbReference>
<name>A0A8J4RND8_9ROSI</name>
<feature type="compositionally biased region" description="Basic and acidic residues" evidence="1">
    <location>
        <begin position="36"/>
        <end position="71"/>
    </location>
</feature>
<gene>
    <name evidence="2" type="ORF">CMV_010139</name>
</gene>
<dbReference type="SUPFAM" id="SSF54593">
    <property type="entry name" value="Glyoxalase/Bleomycin resistance protein/Dihydroxybiphenyl dioxygenase"/>
    <property type="match status" value="1"/>
</dbReference>
<sequence length="115" mass="13276">MTNATFPFLKGVVATTDEGYVVYKRTISEITKIRWDSDNKKKKEKESLRKMQGMQEKEEANEKIATKKEEEGKGEEENNNNPPPLMALNHVSRLCKNLKESIDFYAKVLAFWGSF</sequence>
<evidence type="ECO:0000256" key="1">
    <source>
        <dbReference type="SAM" id="MobiDB-lite"/>
    </source>
</evidence>
<protein>
    <submittedName>
        <fullName evidence="2">Uncharacterized protein</fullName>
    </submittedName>
</protein>
<feature type="region of interest" description="Disordered" evidence="1">
    <location>
        <begin position="36"/>
        <end position="85"/>
    </location>
</feature>
<dbReference type="AlphaFoldDB" id="A0A8J4RND8"/>
<keyword evidence="3" id="KW-1185">Reference proteome</keyword>
<dbReference type="Proteomes" id="UP000737018">
    <property type="component" value="Unassembled WGS sequence"/>
</dbReference>
<evidence type="ECO:0000313" key="3">
    <source>
        <dbReference type="Proteomes" id="UP000737018"/>
    </source>
</evidence>
<comment type="caution">
    <text evidence="2">The sequence shown here is derived from an EMBL/GenBank/DDBJ whole genome shotgun (WGS) entry which is preliminary data.</text>
</comment>
<organism evidence="2 3">
    <name type="scientific">Castanea mollissima</name>
    <name type="common">Chinese chestnut</name>
    <dbReference type="NCBI Taxonomy" id="60419"/>
    <lineage>
        <taxon>Eukaryota</taxon>
        <taxon>Viridiplantae</taxon>
        <taxon>Streptophyta</taxon>
        <taxon>Embryophyta</taxon>
        <taxon>Tracheophyta</taxon>
        <taxon>Spermatophyta</taxon>
        <taxon>Magnoliopsida</taxon>
        <taxon>eudicotyledons</taxon>
        <taxon>Gunneridae</taxon>
        <taxon>Pentapetalae</taxon>
        <taxon>rosids</taxon>
        <taxon>fabids</taxon>
        <taxon>Fagales</taxon>
        <taxon>Fagaceae</taxon>
        <taxon>Castanea</taxon>
    </lineage>
</organism>